<reference evidence="3" key="1">
    <citation type="submission" date="2023-07" db="EMBL/GenBank/DDBJ databases">
        <title>Sequencing the genomes of 1000 actinobacteria strains.</title>
        <authorList>
            <person name="Klenk H.-P."/>
        </authorList>
    </citation>
    <scope>NUCLEOTIDE SEQUENCE</scope>
    <source>
        <strain evidence="3">DSM 13988</strain>
    </source>
</reference>
<dbReference type="InterPro" id="IPR019251">
    <property type="entry name" value="DUF2231_TM"/>
</dbReference>
<comment type="caution">
    <text evidence="3">The sequence shown here is derived from an EMBL/GenBank/DDBJ whole genome shotgun (WGS) entry which is preliminary data.</text>
</comment>
<feature type="transmembrane region" description="Helical" evidence="1">
    <location>
        <begin position="12"/>
        <end position="33"/>
    </location>
</feature>
<evidence type="ECO:0000259" key="2">
    <source>
        <dbReference type="Pfam" id="PF09990"/>
    </source>
</evidence>
<protein>
    <submittedName>
        <fullName evidence="3">Membrane protein</fullName>
    </submittedName>
</protein>
<sequence>MPIDAALPLHPIFVHAPIVLIPLTLILVVPGLFSRRWFAWGAHASVVIAVLAAATAWGATVTGEQLADATVGEEAIARHAELGEMARNLAGLVAAFVVARWLLYSDRAPETFRRIGERVPALELITGILTAALCVAATIWVLLAGHSGGMAVWTS</sequence>
<feature type="transmembrane region" description="Helical" evidence="1">
    <location>
        <begin position="124"/>
        <end position="143"/>
    </location>
</feature>
<feature type="transmembrane region" description="Helical" evidence="1">
    <location>
        <begin position="85"/>
        <end position="103"/>
    </location>
</feature>
<accession>A0AAE3YJ38</accession>
<keyword evidence="1" id="KW-1133">Transmembrane helix</keyword>
<dbReference type="Proteomes" id="UP001247307">
    <property type="component" value="Unassembled WGS sequence"/>
</dbReference>
<gene>
    <name evidence="3" type="ORF">J2S35_001858</name>
</gene>
<feature type="transmembrane region" description="Helical" evidence="1">
    <location>
        <begin position="40"/>
        <end position="59"/>
    </location>
</feature>
<name>A0AAE3YJ38_9MICC</name>
<dbReference type="Pfam" id="PF09990">
    <property type="entry name" value="DUF2231"/>
    <property type="match status" value="1"/>
</dbReference>
<dbReference type="AlphaFoldDB" id="A0AAE3YJ38"/>
<dbReference type="RefSeq" id="WP_309852703.1">
    <property type="nucleotide sequence ID" value="NZ_BAAAIU010000004.1"/>
</dbReference>
<organism evidence="3 4">
    <name type="scientific">Falsarthrobacter nasiphocae</name>
    <dbReference type="NCBI Taxonomy" id="189863"/>
    <lineage>
        <taxon>Bacteria</taxon>
        <taxon>Bacillati</taxon>
        <taxon>Actinomycetota</taxon>
        <taxon>Actinomycetes</taxon>
        <taxon>Micrococcales</taxon>
        <taxon>Micrococcaceae</taxon>
        <taxon>Falsarthrobacter</taxon>
    </lineage>
</organism>
<dbReference type="EMBL" id="JAVDUI010000001">
    <property type="protein sequence ID" value="MDR6892918.1"/>
    <property type="molecule type" value="Genomic_DNA"/>
</dbReference>
<evidence type="ECO:0000313" key="3">
    <source>
        <dbReference type="EMBL" id="MDR6892918.1"/>
    </source>
</evidence>
<keyword evidence="1" id="KW-0812">Transmembrane</keyword>
<feature type="domain" description="DUF2231" evidence="2">
    <location>
        <begin position="7"/>
        <end position="154"/>
    </location>
</feature>
<proteinExistence type="predicted"/>
<evidence type="ECO:0000256" key="1">
    <source>
        <dbReference type="SAM" id="Phobius"/>
    </source>
</evidence>
<evidence type="ECO:0000313" key="4">
    <source>
        <dbReference type="Proteomes" id="UP001247307"/>
    </source>
</evidence>
<keyword evidence="1" id="KW-0472">Membrane</keyword>
<keyword evidence="4" id="KW-1185">Reference proteome</keyword>